<dbReference type="PROSITE" id="PS00584">
    <property type="entry name" value="PFKB_KINASES_2"/>
    <property type="match status" value="1"/>
</dbReference>
<evidence type="ECO:0000256" key="1">
    <source>
        <dbReference type="ARBA" id="ARBA00022679"/>
    </source>
</evidence>
<accession>A0A517MUZ0</accession>
<keyword evidence="2 4" id="KW-0418">Kinase</keyword>
<reference evidence="4 5" key="1">
    <citation type="submission" date="2019-02" db="EMBL/GenBank/DDBJ databases">
        <title>Deep-cultivation of Planctomycetes and their phenomic and genomic characterization uncovers novel biology.</title>
        <authorList>
            <person name="Wiegand S."/>
            <person name="Jogler M."/>
            <person name="Boedeker C."/>
            <person name="Pinto D."/>
            <person name="Vollmers J."/>
            <person name="Rivas-Marin E."/>
            <person name="Kohn T."/>
            <person name="Peeters S.H."/>
            <person name="Heuer A."/>
            <person name="Rast P."/>
            <person name="Oberbeckmann S."/>
            <person name="Bunk B."/>
            <person name="Jeske O."/>
            <person name="Meyerdierks A."/>
            <person name="Storesund J.E."/>
            <person name="Kallscheuer N."/>
            <person name="Luecker S."/>
            <person name="Lage O.M."/>
            <person name="Pohl T."/>
            <person name="Merkel B.J."/>
            <person name="Hornburger P."/>
            <person name="Mueller R.-W."/>
            <person name="Bruemmer F."/>
            <person name="Labrenz M."/>
            <person name="Spormann A.M."/>
            <person name="Op den Camp H."/>
            <person name="Overmann J."/>
            <person name="Amann R."/>
            <person name="Jetten M.S.M."/>
            <person name="Mascher T."/>
            <person name="Medema M.H."/>
            <person name="Devos D.P."/>
            <person name="Kaster A.-K."/>
            <person name="Ovreas L."/>
            <person name="Rohde M."/>
            <person name="Galperin M.Y."/>
            <person name="Jogler C."/>
        </authorList>
    </citation>
    <scope>NUCLEOTIDE SEQUENCE [LARGE SCALE GENOMIC DNA]</scope>
    <source>
        <strain evidence="4 5">HG15A2</strain>
    </source>
</reference>
<evidence type="ECO:0000256" key="2">
    <source>
        <dbReference type="ARBA" id="ARBA00022777"/>
    </source>
</evidence>
<dbReference type="GO" id="GO:0016301">
    <property type="term" value="F:kinase activity"/>
    <property type="evidence" value="ECO:0007669"/>
    <property type="project" value="UniProtKB-KW"/>
</dbReference>
<evidence type="ECO:0000259" key="3">
    <source>
        <dbReference type="Pfam" id="PF00294"/>
    </source>
</evidence>
<dbReference type="GO" id="GO:0005829">
    <property type="term" value="C:cytosol"/>
    <property type="evidence" value="ECO:0007669"/>
    <property type="project" value="TreeGrafter"/>
</dbReference>
<dbReference type="AlphaFoldDB" id="A0A517MUZ0"/>
<proteinExistence type="predicted"/>
<dbReference type="InterPro" id="IPR029056">
    <property type="entry name" value="Ribokinase-like"/>
</dbReference>
<evidence type="ECO:0000313" key="4">
    <source>
        <dbReference type="EMBL" id="QDS98698.1"/>
    </source>
</evidence>
<dbReference type="Pfam" id="PF00294">
    <property type="entry name" value="PfkB"/>
    <property type="match status" value="1"/>
</dbReference>
<name>A0A517MUZ0_9BACT</name>
<dbReference type="PANTHER" id="PTHR10584">
    <property type="entry name" value="SUGAR KINASE"/>
    <property type="match status" value="1"/>
</dbReference>
<dbReference type="SUPFAM" id="SSF53613">
    <property type="entry name" value="Ribokinase-like"/>
    <property type="match status" value="1"/>
</dbReference>
<organism evidence="4 5">
    <name type="scientific">Adhaeretor mobilis</name>
    <dbReference type="NCBI Taxonomy" id="1930276"/>
    <lineage>
        <taxon>Bacteria</taxon>
        <taxon>Pseudomonadati</taxon>
        <taxon>Planctomycetota</taxon>
        <taxon>Planctomycetia</taxon>
        <taxon>Pirellulales</taxon>
        <taxon>Lacipirellulaceae</taxon>
        <taxon>Adhaeretor</taxon>
    </lineage>
</organism>
<evidence type="ECO:0000313" key="5">
    <source>
        <dbReference type="Proteomes" id="UP000319852"/>
    </source>
</evidence>
<dbReference type="OrthoDB" id="9813569at2"/>
<feature type="domain" description="Carbohydrate kinase PfkB" evidence="3">
    <location>
        <begin position="17"/>
        <end position="311"/>
    </location>
</feature>
<protein>
    <submittedName>
        <fullName evidence="4">Putative sugar kinase YdjH</fullName>
        <ecNumber evidence="4">2.7.1.-</ecNumber>
    </submittedName>
</protein>
<dbReference type="RefSeq" id="WP_145059924.1">
    <property type="nucleotide sequence ID" value="NZ_CP036263.1"/>
</dbReference>
<dbReference type="KEGG" id="amob:HG15A2_19790"/>
<keyword evidence="1 4" id="KW-0808">Transferase</keyword>
<dbReference type="Proteomes" id="UP000319852">
    <property type="component" value="Chromosome"/>
</dbReference>
<dbReference type="EMBL" id="CP036263">
    <property type="protein sequence ID" value="QDS98698.1"/>
    <property type="molecule type" value="Genomic_DNA"/>
</dbReference>
<dbReference type="InterPro" id="IPR002173">
    <property type="entry name" value="Carboh/pur_kinase_PfkB_CS"/>
</dbReference>
<keyword evidence="5" id="KW-1185">Reference proteome</keyword>
<dbReference type="PANTHER" id="PTHR10584:SF166">
    <property type="entry name" value="RIBOKINASE"/>
    <property type="match status" value="1"/>
</dbReference>
<dbReference type="Gene3D" id="3.40.1190.20">
    <property type="match status" value="1"/>
</dbReference>
<gene>
    <name evidence="4" type="primary">ydjH_1</name>
    <name evidence="4" type="ORF">HG15A2_19790</name>
</gene>
<sequence>MIDDRLLQTRARDFDCIVCGSCVVDVLVRPVDLSKPIGGGRLVRSDPMQLATGGIVSNSGVALARLGMKPAAFTYVGNDDWADIIRQRYESEGLDAQHLLTHETAPTSTTVVLIDEGGERTFLHAVGAPKKLNKHAFLDHIDLFGRSRAMLLGYFPLLPNLLNDLPEVLQAIRETGCVTALDTAGDGGSLSDLAPVLPHLDLFVPSLGEARHQTGLTDPSEILQAFRDAGATGLLGVKLGEQGALLSPTSDEFLDIAAIAPPGEVVDTTGAGDSFLAGLLTGLLRGLSFEGSGRLAAAVGAMCVTGLGASTAIGDYAAACQLCGLPESGLPESGLPE</sequence>
<dbReference type="InterPro" id="IPR011611">
    <property type="entry name" value="PfkB_dom"/>
</dbReference>
<dbReference type="EC" id="2.7.1.-" evidence="4"/>